<dbReference type="PROSITE" id="PS01248">
    <property type="entry name" value="EGF_LAM_1"/>
    <property type="match status" value="1"/>
</dbReference>
<dbReference type="SUPFAM" id="SSF57196">
    <property type="entry name" value="EGF/Laminin"/>
    <property type="match status" value="3"/>
</dbReference>
<comment type="similarity">
    <text evidence="3">Belongs to the PAL/histidase family.</text>
</comment>
<dbReference type="Gene3D" id="1.10.275.10">
    <property type="entry name" value="Fumarase/aspartase (N-terminal domain)"/>
    <property type="match status" value="1"/>
</dbReference>
<evidence type="ECO:0000256" key="4">
    <source>
        <dbReference type="ARBA" id="ARBA00012994"/>
    </source>
</evidence>
<dbReference type="Pfam" id="PF00221">
    <property type="entry name" value="Lyase_aromatic"/>
    <property type="match status" value="2"/>
</dbReference>
<dbReference type="Gene3D" id="2.40.50.120">
    <property type="match status" value="1"/>
</dbReference>
<evidence type="ECO:0000256" key="2">
    <source>
        <dbReference type="ARBA" id="ARBA00005113"/>
    </source>
</evidence>
<dbReference type="SUPFAM" id="SSF48557">
    <property type="entry name" value="L-aspartase-like"/>
    <property type="match status" value="1"/>
</dbReference>
<gene>
    <name evidence="19" type="ORF">WMY93_023283</name>
</gene>
<dbReference type="PRINTS" id="PR00011">
    <property type="entry name" value="EGFLAMININ"/>
</dbReference>
<feature type="disulfide bond" evidence="14">
    <location>
        <begin position="875"/>
        <end position="884"/>
    </location>
</feature>
<dbReference type="Pfam" id="PF01759">
    <property type="entry name" value="NTR"/>
    <property type="match status" value="1"/>
</dbReference>
<keyword evidence="13 14" id="KW-0424">Laminin EGF-like domain</keyword>
<accession>A0AAW0N894</accession>
<dbReference type="CDD" id="cd00332">
    <property type="entry name" value="PAL-HAL"/>
    <property type="match status" value="1"/>
</dbReference>
<dbReference type="CDD" id="cd00055">
    <property type="entry name" value="EGF_Lam"/>
    <property type="match status" value="3"/>
</dbReference>
<dbReference type="Gene3D" id="2.60.120.260">
    <property type="entry name" value="Galactose-binding domain-like"/>
    <property type="match status" value="1"/>
</dbReference>
<dbReference type="Pfam" id="PF00055">
    <property type="entry name" value="Laminin_N"/>
    <property type="match status" value="1"/>
</dbReference>
<evidence type="ECO:0000256" key="8">
    <source>
        <dbReference type="ARBA" id="ARBA00022729"/>
    </source>
</evidence>
<evidence type="ECO:0000256" key="11">
    <source>
        <dbReference type="ARBA" id="ARBA00023180"/>
    </source>
</evidence>
<dbReference type="SMART" id="SM00643">
    <property type="entry name" value="C345C"/>
    <property type="match status" value="1"/>
</dbReference>
<evidence type="ECO:0000256" key="6">
    <source>
        <dbReference type="ARBA" id="ARBA00022525"/>
    </source>
</evidence>
<dbReference type="FunFam" id="2.170.300.10:FF:000001">
    <property type="entry name" value="Laminin subunit beta-1"/>
    <property type="match status" value="1"/>
</dbReference>
<feature type="domain" description="Laminin EGF-like" evidence="16">
    <location>
        <begin position="908"/>
        <end position="958"/>
    </location>
</feature>
<dbReference type="InterPro" id="IPR024083">
    <property type="entry name" value="Fumarase/histidase_N"/>
</dbReference>
<dbReference type="FunFam" id="2.10.25.10:FF:000333">
    <property type="entry name" value="netrin-4 isoform X2"/>
    <property type="match status" value="1"/>
</dbReference>
<evidence type="ECO:0000256" key="1">
    <source>
        <dbReference type="ARBA" id="ARBA00004498"/>
    </source>
</evidence>
<dbReference type="InterPro" id="IPR008211">
    <property type="entry name" value="Laminin_N"/>
</dbReference>
<sequence length="1143" mass="126182">MARPRSLKRYIKNKPDNGGITSVKDTRFVVRRCQGLGLLDVDDTIEDVLEDNDFVELAIEGDTMSPDFIPCQPGVSTITAAYREPDEFILLDGNSLSSTDLVNLGRGLYKIKLTSEAEHKVVQSRELLDTIVKENKVVYGITTGFGKFARTVIPVSKLKELQENLVRSHSAGVGNPLSPERTRMLLALRINVLAKGHSGISLETLHSMIQAFNASCLSFVPEKGTRMGRRQIRFGSSWTQANLLKPKEGLALINGTQMITSLGAEAVERAQAIAQQADIIAALTLEVLKGTTKAFDSDIHALRPHPGQTEVALRFRSLLDSDHHPSEIAESHRFCDRVQDAYTMRCCPQVHGVVNDTINFARNIINTEINSATDNPMVFAERGETISGGNFHGEYPAKALDFLAIAVHELASISERRTERLCNPSLSELPAFLVNEGGLNSGFMIAHCTAAALVSENKVLCHPSSVDSLSTSAATEDHVSMGGWAARKALRVIEHVEQVLAIELLAACQGIEFLRPLRTTTPLEKVYELVRSVVKPWIKDRFMSPDIEAVHRLLIDKRCGRWLNRTSTSTPQNTSRVSSALSYSRRSPPAPLHSRCSGRACNPRMGNLAAGRLITTQTVCGSDKSEPYCFFKQTFSSRSSMRQMQRRHPGLAHLASAMSDSSFRFPHTWWQSAEGFLFTHLILVFRSPRPAAMTLERSQDFGKTWRTLKYFAKNCEETFGLAEGQSSGGNGTMCSSKYSGAFPCTRGEVIYRALPREHTGSLWTGRSGAADGDQLERSCLCNGHADHCVPVSSHQRKAHNMVHGKCVCRHNTAGVHCQRCAPLYNERPWQAANGITGSPHECQKCKCNGHAPSCHLDRRLWLLSGRRGGGVCDNCLHNTEGRHCHVCKRGYYRDSTRPKTAPDSCKPCLCHPLGSLSLRGPVCDLSSGRCTCKPGVTGPHCDRCMMGYWGLGQYGCRPCDCTGECDSYTGDCLDGSDVGVQFTATDHSSSSSSSRNNSEPALFRPEELFSALHHSEKCECVEATLGDPELFCAAQYDYILMAKVLAAHDKGSHAEVEVKIKKVLYSKRDLKILRGHITLYPESWTVQGCTCPILNPGSDYVVAGHEDRKTGRLIIDMKSFVKPWRTSLAQKLMDIIRKHCEIR</sequence>
<dbReference type="InterPro" id="IPR008993">
    <property type="entry name" value="TIMP-like_OB-fold"/>
</dbReference>
<keyword evidence="11" id="KW-0325">Glycoprotein</keyword>
<dbReference type="SMART" id="SM00180">
    <property type="entry name" value="EGF_Lam"/>
    <property type="match status" value="3"/>
</dbReference>
<evidence type="ECO:0000256" key="10">
    <source>
        <dbReference type="ARBA" id="ARBA00023157"/>
    </source>
</evidence>
<comment type="caution">
    <text evidence="19">The sequence shown here is derived from an EMBL/GenBank/DDBJ whole genome shotgun (WGS) entry which is preliminary data.</text>
</comment>
<dbReference type="EC" id="4.3.1.3" evidence="4"/>
<evidence type="ECO:0000259" key="18">
    <source>
        <dbReference type="PROSITE" id="PS51117"/>
    </source>
</evidence>
<keyword evidence="6" id="KW-0964">Secreted</keyword>
<proteinExistence type="inferred from homology"/>
<dbReference type="Proteomes" id="UP001460270">
    <property type="component" value="Unassembled WGS sequence"/>
</dbReference>
<keyword evidence="9" id="KW-0677">Repeat</keyword>
<dbReference type="PANTHER" id="PTHR10362">
    <property type="entry name" value="HISTIDINE AMMONIA-LYASE"/>
    <property type="match status" value="1"/>
</dbReference>
<evidence type="ECO:0000256" key="5">
    <source>
        <dbReference type="ARBA" id="ARBA00017271"/>
    </source>
</evidence>
<evidence type="ECO:0000256" key="7">
    <source>
        <dbReference type="ARBA" id="ARBA00022530"/>
    </source>
</evidence>
<dbReference type="Pfam" id="PF00053">
    <property type="entry name" value="EGF_laminin"/>
    <property type="match status" value="2"/>
</dbReference>
<dbReference type="Gene3D" id="2.10.25.10">
    <property type="entry name" value="Laminin"/>
    <property type="match status" value="1"/>
</dbReference>
<dbReference type="PROSITE" id="PS50189">
    <property type="entry name" value="NTR"/>
    <property type="match status" value="1"/>
</dbReference>
<evidence type="ECO:0000256" key="15">
    <source>
        <dbReference type="SAM" id="MobiDB-lite"/>
    </source>
</evidence>
<dbReference type="InterPro" id="IPR001106">
    <property type="entry name" value="Aromatic_Lyase"/>
</dbReference>
<protein>
    <recommendedName>
        <fullName evidence="5">Histidine ammonia-lyase</fullName>
        <ecNumber evidence="4">4.3.1.3</ecNumber>
    </recommendedName>
</protein>
<dbReference type="InterPro" id="IPR000742">
    <property type="entry name" value="EGF"/>
</dbReference>
<feature type="domain" description="Laminin N-terminal" evidence="18">
    <location>
        <begin position="597"/>
        <end position="871"/>
    </location>
</feature>
<comment type="caution">
    <text evidence="14">Lacks conserved residue(s) required for the propagation of feature annotation.</text>
</comment>
<evidence type="ECO:0000256" key="12">
    <source>
        <dbReference type="ARBA" id="ARBA00023239"/>
    </source>
</evidence>
<keyword evidence="8" id="KW-0732">Signal</keyword>
<dbReference type="GO" id="GO:0071944">
    <property type="term" value="C:cell periphery"/>
    <property type="evidence" value="ECO:0007669"/>
    <property type="project" value="UniProtKB-ARBA"/>
</dbReference>
<dbReference type="Gene3D" id="1.20.200.10">
    <property type="entry name" value="Fumarase/aspartase (Central domain)"/>
    <property type="match status" value="1"/>
</dbReference>
<evidence type="ECO:0000256" key="13">
    <source>
        <dbReference type="ARBA" id="ARBA00023292"/>
    </source>
</evidence>
<dbReference type="SUPFAM" id="SSF50242">
    <property type="entry name" value="TIMP-like"/>
    <property type="match status" value="1"/>
</dbReference>
<feature type="disulfide bond" evidence="14">
    <location>
        <begin position="932"/>
        <end position="941"/>
    </location>
</feature>
<feature type="compositionally biased region" description="Polar residues" evidence="15">
    <location>
        <begin position="565"/>
        <end position="585"/>
    </location>
</feature>
<dbReference type="Gene3D" id="2.170.300.10">
    <property type="entry name" value="Tie2 ligand-binding domain superfamily"/>
    <property type="match status" value="1"/>
</dbReference>
<comment type="pathway">
    <text evidence="2">Amino-acid degradation; L-histidine degradation into L-glutamate; N-formimidoyl-L-glutamate from L-histidine: step 1/3.</text>
</comment>
<feature type="region of interest" description="Disordered" evidence="15">
    <location>
        <begin position="565"/>
        <end position="596"/>
    </location>
</feature>
<dbReference type="Pfam" id="PF24973">
    <property type="entry name" value="EGF_LMN_ATRN"/>
    <property type="match status" value="1"/>
</dbReference>
<dbReference type="InterPro" id="IPR008948">
    <property type="entry name" value="L-Aspartase-like"/>
</dbReference>
<dbReference type="InterPro" id="IPR001134">
    <property type="entry name" value="Netrin_domain"/>
</dbReference>
<evidence type="ECO:0000256" key="14">
    <source>
        <dbReference type="PROSITE-ProRule" id="PRU00460"/>
    </source>
</evidence>
<feature type="domain" description="Laminin EGF-like" evidence="16">
    <location>
        <begin position="845"/>
        <end position="907"/>
    </location>
</feature>
<evidence type="ECO:0000256" key="9">
    <source>
        <dbReference type="ARBA" id="ARBA00022737"/>
    </source>
</evidence>
<name>A0AAW0N894_9GOBI</name>
<dbReference type="AlphaFoldDB" id="A0AAW0N894"/>
<evidence type="ECO:0000313" key="20">
    <source>
        <dbReference type="Proteomes" id="UP001460270"/>
    </source>
</evidence>
<organism evidence="19 20">
    <name type="scientific">Mugilogobius chulae</name>
    <name type="common">yellowstripe goby</name>
    <dbReference type="NCBI Taxonomy" id="88201"/>
    <lineage>
        <taxon>Eukaryota</taxon>
        <taxon>Metazoa</taxon>
        <taxon>Chordata</taxon>
        <taxon>Craniata</taxon>
        <taxon>Vertebrata</taxon>
        <taxon>Euteleostomi</taxon>
        <taxon>Actinopterygii</taxon>
        <taxon>Neopterygii</taxon>
        <taxon>Teleostei</taxon>
        <taxon>Neoteleostei</taxon>
        <taxon>Acanthomorphata</taxon>
        <taxon>Gobiaria</taxon>
        <taxon>Gobiiformes</taxon>
        <taxon>Gobioidei</taxon>
        <taxon>Gobiidae</taxon>
        <taxon>Gobionellinae</taxon>
        <taxon>Mugilogobius</taxon>
    </lineage>
</organism>
<evidence type="ECO:0000259" key="17">
    <source>
        <dbReference type="PROSITE" id="PS50189"/>
    </source>
</evidence>
<evidence type="ECO:0000313" key="19">
    <source>
        <dbReference type="EMBL" id="KAK7891320.1"/>
    </source>
</evidence>
<comment type="subcellular location">
    <subcellularLocation>
        <location evidence="1">Secreted</location>
        <location evidence="1">Extracellular space</location>
        <location evidence="1">Extracellular matrix</location>
    </subcellularLocation>
</comment>
<dbReference type="PROSITE" id="PS51117">
    <property type="entry name" value="LAMININ_NTER"/>
    <property type="match status" value="1"/>
</dbReference>
<evidence type="ECO:0000259" key="16">
    <source>
        <dbReference type="PROSITE" id="PS50027"/>
    </source>
</evidence>
<keyword evidence="7" id="KW-0272">Extracellular matrix</keyword>
<dbReference type="SMART" id="SM00136">
    <property type="entry name" value="LamNT"/>
    <property type="match status" value="1"/>
</dbReference>
<dbReference type="EMBL" id="JBBPFD010000017">
    <property type="protein sequence ID" value="KAK7891320.1"/>
    <property type="molecule type" value="Genomic_DNA"/>
</dbReference>
<keyword evidence="20" id="KW-1185">Reference proteome</keyword>
<dbReference type="FunFam" id="2.10.25.10:FF:000067">
    <property type="entry name" value="Laminin subunit gamma 1"/>
    <property type="match status" value="1"/>
</dbReference>
<keyword evidence="10 14" id="KW-1015">Disulfide bond</keyword>
<keyword evidence="12" id="KW-0456">Lyase</keyword>
<dbReference type="PROSITE" id="PS00022">
    <property type="entry name" value="EGF_1"/>
    <property type="match status" value="1"/>
</dbReference>
<dbReference type="InterPro" id="IPR002049">
    <property type="entry name" value="LE_dom"/>
</dbReference>
<dbReference type="InterPro" id="IPR018933">
    <property type="entry name" value="Netrin_module_non-TIMP"/>
</dbReference>
<feature type="domain" description="NTR" evidence="17">
    <location>
        <begin position="1018"/>
        <end position="1140"/>
    </location>
</feature>
<dbReference type="PROSITE" id="PS50027">
    <property type="entry name" value="EGF_LAM_2"/>
    <property type="match status" value="2"/>
</dbReference>
<evidence type="ECO:0000256" key="3">
    <source>
        <dbReference type="ARBA" id="ARBA00007238"/>
    </source>
</evidence>
<dbReference type="FunFam" id="1.20.200.10:FF:000003">
    <property type="entry name" value="Histidine ammonia-lyase"/>
    <property type="match status" value="1"/>
</dbReference>
<dbReference type="InterPro" id="IPR056863">
    <property type="entry name" value="LMN_ATRN_NET-like_EGF"/>
</dbReference>
<dbReference type="GO" id="GO:0004397">
    <property type="term" value="F:histidine ammonia-lyase activity"/>
    <property type="evidence" value="ECO:0007669"/>
    <property type="project" value="UniProtKB-EC"/>
</dbReference>
<reference evidence="20" key="1">
    <citation type="submission" date="2024-04" db="EMBL/GenBank/DDBJ databases">
        <title>Salinicola lusitanus LLJ914,a marine bacterium isolated from the Okinawa Trough.</title>
        <authorList>
            <person name="Li J."/>
        </authorList>
    </citation>
    <scope>NUCLEOTIDE SEQUENCE [LARGE SCALE GENOMIC DNA]</scope>
</reference>